<dbReference type="GO" id="GO:0005886">
    <property type="term" value="C:plasma membrane"/>
    <property type="evidence" value="ECO:0007669"/>
    <property type="project" value="TreeGrafter"/>
</dbReference>
<feature type="transmembrane region" description="Helical" evidence="5">
    <location>
        <begin position="12"/>
        <end position="32"/>
    </location>
</feature>
<keyword evidence="8" id="KW-1185">Reference proteome</keyword>
<evidence type="ECO:0000256" key="3">
    <source>
        <dbReference type="ARBA" id="ARBA00022989"/>
    </source>
</evidence>
<feature type="transmembrane region" description="Helical" evidence="5">
    <location>
        <begin position="178"/>
        <end position="196"/>
    </location>
</feature>
<evidence type="ECO:0000256" key="2">
    <source>
        <dbReference type="ARBA" id="ARBA00022692"/>
    </source>
</evidence>
<comment type="caution">
    <text evidence="7">The sequence shown here is derived from an EMBL/GenBank/DDBJ whole genome shotgun (WGS) entry which is preliminary data.</text>
</comment>
<name>A0A916NPJ8_9MICO</name>
<keyword evidence="2 5" id="KW-0812">Transmembrane</keyword>
<evidence type="ECO:0000256" key="1">
    <source>
        <dbReference type="ARBA" id="ARBA00004141"/>
    </source>
</evidence>
<evidence type="ECO:0000313" key="8">
    <source>
        <dbReference type="Proteomes" id="UP000693892"/>
    </source>
</evidence>
<dbReference type="RefSeq" id="WP_382332931.1">
    <property type="nucleotide sequence ID" value="NZ_JBHSRW010000115.1"/>
</dbReference>
<sequence length="299" mass="33238">MIGTRTLAQWVRLGVLGLLGVVAAAGIIVLAARGVTTLPGVPDFLERYPGEYAPAVAVDPGFPAWARWNHFFNFFLMALIIRSGLLVRHQQRPPAFYTPKRGGQKVSIYLWLHTGLDVLWLVNGAVFVVLLFVSGHWARIVPTSWEVFPNAASALLQYLTLEWPAEHGWVNYNALQQLMYFTVVFVAAPLAAITGVRMSSWWPEKAERLNRIYPAPLARAIHFPTMLFFVMFIVIHVFLVFSTGALRNLNHMFAGSDEVSWAGFWWFAGGLVATVLAWIAARPLLLAPIAGVTGRVSAR</sequence>
<feature type="transmembrane region" description="Helical" evidence="5">
    <location>
        <begin position="261"/>
        <end position="281"/>
    </location>
</feature>
<dbReference type="PANTHER" id="PTHR30485:SF0">
    <property type="entry name" value="NI_FE-HYDROGENASE 1 B-TYPE CYTOCHROME SUBUNIT-RELATED"/>
    <property type="match status" value="1"/>
</dbReference>
<comment type="subcellular location">
    <subcellularLocation>
        <location evidence="1">Membrane</location>
        <topology evidence="1">Multi-pass membrane protein</topology>
    </subcellularLocation>
</comment>
<dbReference type="Proteomes" id="UP000693892">
    <property type="component" value="Unassembled WGS sequence"/>
</dbReference>
<evidence type="ECO:0000256" key="4">
    <source>
        <dbReference type="ARBA" id="ARBA00023136"/>
    </source>
</evidence>
<dbReference type="InterPro" id="IPR011577">
    <property type="entry name" value="Cyt_b561_bac/Ni-Hgenase"/>
</dbReference>
<feature type="transmembrane region" description="Helical" evidence="5">
    <location>
        <begin position="217"/>
        <end position="241"/>
    </location>
</feature>
<organism evidence="7 8">
    <name type="scientific">Leucobacter soli</name>
    <dbReference type="NCBI Taxonomy" id="2812850"/>
    <lineage>
        <taxon>Bacteria</taxon>
        <taxon>Bacillati</taxon>
        <taxon>Actinomycetota</taxon>
        <taxon>Actinomycetes</taxon>
        <taxon>Micrococcales</taxon>
        <taxon>Microbacteriaceae</taxon>
        <taxon>Leucobacter</taxon>
    </lineage>
</organism>
<dbReference type="GO" id="GO:0020037">
    <property type="term" value="F:heme binding"/>
    <property type="evidence" value="ECO:0007669"/>
    <property type="project" value="TreeGrafter"/>
</dbReference>
<dbReference type="GO" id="GO:0009055">
    <property type="term" value="F:electron transfer activity"/>
    <property type="evidence" value="ECO:0007669"/>
    <property type="project" value="InterPro"/>
</dbReference>
<reference evidence="7" key="1">
    <citation type="submission" date="2021-06" db="EMBL/GenBank/DDBJ databases">
        <authorList>
            <person name="Criscuolo A."/>
        </authorList>
    </citation>
    <scope>NUCLEOTIDE SEQUENCE</scope>
    <source>
        <strain evidence="7">CIP111803</strain>
    </source>
</reference>
<dbReference type="Pfam" id="PF01292">
    <property type="entry name" value="Ni_hydr_CYTB"/>
    <property type="match status" value="1"/>
</dbReference>
<dbReference type="EMBL" id="CAJVAP010000038">
    <property type="protein sequence ID" value="CAG7621189.1"/>
    <property type="molecule type" value="Genomic_DNA"/>
</dbReference>
<dbReference type="AlphaFoldDB" id="A0A916NPJ8"/>
<accession>A0A916NPJ8</accession>
<gene>
    <name evidence="7" type="ORF">LEUCIP111803_02416</name>
</gene>
<evidence type="ECO:0000259" key="6">
    <source>
        <dbReference type="Pfam" id="PF01292"/>
    </source>
</evidence>
<evidence type="ECO:0000256" key="5">
    <source>
        <dbReference type="SAM" id="Phobius"/>
    </source>
</evidence>
<dbReference type="PANTHER" id="PTHR30485">
    <property type="entry name" value="NI/FE-HYDROGENASE 1 B-TYPE CYTOCHROME SUBUNIT"/>
    <property type="match status" value="1"/>
</dbReference>
<evidence type="ECO:0000313" key="7">
    <source>
        <dbReference type="EMBL" id="CAG7621189.1"/>
    </source>
</evidence>
<dbReference type="InterPro" id="IPR051542">
    <property type="entry name" value="Hydrogenase_cytochrome"/>
</dbReference>
<feature type="domain" description="Cytochrome b561 bacterial/Ni-hydrogenase" evidence="6">
    <location>
        <begin position="62"/>
        <end position="254"/>
    </location>
</feature>
<keyword evidence="3 5" id="KW-1133">Transmembrane helix</keyword>
<keyword evidence="4 5" id="KW-0472">Membrane</keyword>
<feature type="transmembrane region" description="Helical" evidence="5">
    <location>
        <begin position="108"/>
        <end position="133"/>
    </location>
</feature>
<feature type="transmembrane region" description="Helical" evidence="5">
    <location>
        <begin position="70"/>
        <end position="87"/>
    </location>
</feature>
<protein>
    <recommendedName>
        <fullName evidence="6">Cytochrome b561 bacterial/Ni-hydrogenase domain-containing protein</fullName>
    </recommendedName>
</protein>
<proteinExistence type="predicted"/>